<dbReference type="Gene3D" id="3.40.50.300">
    <property type="entry name" value="P-loop containing nucleotide triphosphate hydrolases"/>
    <property type="match status" value="1"/>
</dbReference>
<dbReference type="SMART" id="SM00174">
    <property type="entry name" value="RHO"/>
    <property type="match status" value="1"/>
</dbReference>
<keyword evidence="6" id="KW-1185">Reference proteome</keyword>
<dbReference type="Pfam" id="PF00071">
    <property type="entry name" value="Ras"/>
    <property type="match status" value="2"/>
</dbReference>
<dbReference type="SMART" id="SM00173">
    <property type="entry name" value="RAS"/>
    <property type="match status" value="1"/>
</dbReference>
<feature type="compositionally biased region" description="Polar residues" evidence="4">
    <location>
        <begin position="61"/>
        <end position="77"/>
    </location>
</feature>
<dbReference type="PROSITE" id="PS51420">
    <property type="entry name" value="RHO"/>
    <property type="match status" value="1"/>
</dbReference>
<dbReference type="GO" id="GO:0005525">
    <property type="term" value="F:GTP binding"/>
    <property type="evidence" value="ECO:0007669"/>
    <property type="project" value="UniProtKB-KW"/>
</dbReference>
<proteinExistence type="predicted"/>
<dbReference type="PRINTS" id="PR00449">
    <property type="entry name" value="RASTRNSFRMNG"/>
</dbReference>
<reference evidence="5 6" key="1">
    <citation type="submission" date="2020-05" db="EMBL/GenBank/DDBJ databases">
        <authorList>
            <person name="Casaregola S."/>
            <person name="Devillers H."/>
            <person name="Grondin C."/>
        </authorList>
    </citation>
    <scope>NUCLEOTIDE SEQUENCE [LARGE SCALE GENOMIC DNA]</scope>
    <source>
        <strain evidence="5 6">CLIB 1767</strain>
    </source>
</reference>
<evidence type="ECO:0000256" key="3">
    <source>
        <dbReference type="ARBA" id="ARBA00023134"/>
    </source>
</evidence>
<dbReference type="PROSITE" id="PS51421">
    <property type="entry name" value="RAS"/>
    <property type="match status" value="1"/>
</dbReference>
<evidence type="ECO:0000256" key="1">
    <source>
        <dbReference type="ARBA" id="ARBA00022481"/>
    </source>
</evidence>
<feature type="region of interest" description="Disordered" evidence="4">
    <location>
        <begin position="230"/>
        <end position="333"/>
    </location>
</feature>
<evidence type="ECO:0000256" key="4">
    <source>
        <dbReference type="SAM" id="MobiDB-lite"/>
    </source>
</evidence>
<dbReference type="InterPro" id="IPR005225">
    <property type="entry name" value="Small_GTP-bd"/>
</dbReference>
<accession>A0A8H2VE65</accession>
<sequence>MRSIKCVVIGDGAVGKTSLLISYTTNTFPQDYVPTVFDNYTTTISLRDPNAPALPPSSSSTNILNEQDSHSGPPSTHSNEHLRVFKLNLWDTAGQEEYDRLRPLSYPQTDIFLICFSVTERNSFRNVCDKWLPELKSNSNIENNPLFTKFRKLPILLIGTKADLEGTIPENDPQYISKKDIEKCVKDNGFMGYVECSAMTQIGVRDVFERAIDAVVFEPERLANKQKKSIIPDIGNNNNSNNNNNINTTTTTTAINSNDVGDSQLTSPVKTNSTNIITNSNHKQQQQQSNSTSGSSHRHRHSHNKEKLPSTNGTSNSSSKKNKNKKKDKCVIM</sequence>
<dbReference type="GO" id="GO:0007264">
    <property type="term" value="P:small GTPase-mediated signal transduction"/>
    <property type="evidence" value="ECO:0007669"/>
    <property type="project" value="InterPro"/>
</dbReference>
<dbReference type="GO" id="GO:0003924">
    <property type="term" value="F:GTPase activity"/>
    <property type="evidence" value="ECO:0007669"/>
    <property type="project" value="InterPro"/>
</dbReference>
<keyword evidence="2" id="KW-0547">Nucleotide-binding</keyword>
<organism evidence="5 6">
    <name type="scientific">Maudiozyma barnettii</name>
    <dbReference type="NCBI Taxonomy" id="61262"/>
    <lineage>
        <taxon>Eukaryota</taxon>
        <taxon>Fungi</taxon>
        <taxon>Dikarya</taxon>
        <taxon>Ascomycota</taxon>
        <taxon>Saccharomycotina</taxon>
        <taxon>Saccharomycetes</taxon>
        <taxon>Saccharomycetales</taxon>
        <taxon>Saccharomycetaceae</taxon>
        <taxon>Maudiozyma</taxon>
    </lineage>
</organism>
<feature type="compositionally biased region" description="Low complexity" evidence="4">
    <location>
        <begin position="271"/>
        <end position="295"/>
    </location>
</feature>
<name>A0A8H2VE65_9SACH</name>
<feature type="compositionally biased region" description="Low complexity" evidence="4">
    <location>
        <begin position="236"/>
        <end position="258"/>
    </location>
</feature>
<evidence type="ECO:0000313" key="6">
    <source>
        <dbReference type="Proteomes" id="UP000644660"/>
    </source>
</evidence>
<dbReference type="RefSeq" id="XP_041405736.1">
    <property type="nucleotide sequence ID" value="XM_041549802.1"/>
</dbReference>
<comment type="caution">
    <text evidence="5">The sequence shown here is derived from an EMBL/GenBank/DDBJ whole genome shotgun (WGS) entry which is preliminary data.</text>
</comment>
<dbReference type="GeneID" id="64856866"/>
<evidence type="ECO:0000256" key="2">
    <source>
        <dbReference type="ARBA" id="ARBA00022741"/>
    </source>
</evidence>
<dbReference type="SMART" id="SM00175">
    <property type="entry name" value="RAB"/>
    <property type="match status" value="1"/>
</dbReference>
<dbReference type="AlphaFoldDB" id="A0A8H2VE65"/>
<feature type="compositionally biased region" description="Basic residues" evidence="4">
    <location>
        <begin position="320"/>
        <end position="333"/>
    </location>
</feature>
<dbReference type="OrthoDB" id="8830751at2759"/>
<protein>
    <submittedName>
        <fullName evidence="5">Similar to Saccharomyces cerevisiae YNL180C RHO5 Non-essential small GTPase of the Rho/Rac subfamily of Ras-like proteins</fullName>
    </submittedName>
</protein>
<evidence type="ECO:0000313" key="5">
    <source>
        <dbReference type="EMBL" id="CAB4253891.1"/>
    </source>
</evidence>
<dbReference type="InterPro" id="IPR003578">
    <property type="entry name" value="Small_GTPase_Rho"/>
</dbReference>
<dbReference type="EMBL" id="CAEFZW010000003">
    <property type="protein sequence ID" value="CAB4253891.1"/>
    <property type="molecule type" value="Genomic_DNA"/>
</dbReference>
<dbReference type="CDD" id="cd00157">
    <property type="entry name" value="Rho"/>
    <property type="match status" value="1"/>
</dbReference>
<gene>
    <name evidence="5" type="ORF">KABA2_03S07744</name>
</gene>
<feature type="compositionally biased region" description="Polar residues" evidence="4">
    <location>
        <begin position="259"/>
        <end position="270"/>
    </location>
</feature>
<dbReference type="PANTHER" id="PTHR24072">
    <property type="entry name" value="RHO FAMILY GTPASE"/>
    <property type="match status" value="1"/>
</dbReference>
<dbReference type="PROSITE" id="PS51419">
    <property type="entry name" value="RAB"/>
    <property type="match status" value="1"/>
</dbReference>
<dbReference type="InterPro" id="IPR001806">
    <property type="entry name" value="Small_GTPase"/>
</dbReference>
<keyword evidence="3" id="KW-0342">GTP-binding</keyword>
<dbReference type="Proteomes" id="UP000644660">
    <property type="component" value="Unassembled WGS sequence"/>
</dbReference>
<keyword evidence="1" id="KW-0488">Methylation</keyword>
<dbReference type="SUPFAM" id="SSF52540">
    <property type="entry name" value="P-loop containing nucleoside triphosphate hydrolases"/>
    <property type="match status" value="1"/>
</dbReference>
<feature type="region of interest" description="Disordered" evidence="4">
    <location>
        <begin position="48"/>
        <end position="79"/>
    </location>
</feature>
<dbReference type="NCBIfam" id="TIGR00231">
    <property type="entry name" value="small_GTP"/>
    <property type="match status" value="1"/>
</dbReference>
<dbReference type="InterPro" id="IPR027417">
    <property type="entry name" value="P-loop_NTPase"/>
</dbReference>